<protein>
    <recommendedName>
        <fullName evidence="5">Putative 3-methyladenine DNA glycosylase</fullName>
        <ecNumber evidence="5">3.2.2.-</ecNumber>
    </recommendedName>
</protein>
<dbReference type="PANTHER" id="PTHR10429">
    <property type="entry name" value="DNA-3-METHYLADENINE GLYCOSYLASE"/>
    <property type="match status" value="1"/>
</dbReference>
<dbReference type="PANTHER" id="PTHR10429:SF0">
    <property type="entry name" value="DNA-3-METHYLADENINE GLYCOSYLASE"/>
    <property type="match status" value="1"/>
</dbReference>
<evidence type="ECO:0000313" key="7">
    <source>
        <dbReference type="Proteomes" id="UP000184052"/>
    </source>
</evidence>
<keyword evidence="2 5" id="KW-0227">DNA damage</keyword>
<keyword evidence="4 5" id="KW-0234">DNA repair</keyword>
<dbReference type="InterPro" id="IPR011034">
    <property type="entry name" value="Formyl_transferase-like_C_sf"/>
</dbReference>
<dbReference type="GO" id="GO:0003677">
    <property type="term" value="F:DNA binding"/>
    <property type="evidence" value="ECO:0007669"/>
    <property type="project" value="InterPro"/>
</dbReference>
<gene>
    <name evidence="6" type="ORF">SAMN02745751_02478</name>
</gene>
<organism evidence="6 7">
    <name type="scientific">Dethiosulfatibacter aminovorans DSM 17477</name>
    <dbReference type="NCBI Taxonomy" id="1121476"/>
    <lineage>
        <taxon>Bacteria</taxon>
        <taxon>Bacillati</taxon>
        <taxon>Bacillota</taxon>
        <taxon>Tissierellia</taxon>
        <taxon>Dethiosulfatibacter</taxon>
    </lineage>
</organism>
<dbReference type="GO" id="GO:0003905">
    <property type="term" value="F:alkylbase DNA N-glycosylase activity"/>
    <property type="evidence" value="ECO:0007669"/>
    <property type="project" value="InterPro"/>
</dbReference>
<accession>A0A1M6J0B4</accession>
<dbReference type="Pfam" id="PF02245">
    <property type="entry name" value="Pur_DNA_glyco"/>
    <property type="match status" value="1"/>
</dbReference>
<evidence type="ECO:0000256" key="1">
    <source>
        <dbReference type="ARBA" id="ARBA00009232"/>
    </source>
</evidence>
<dbReference type="EC" id="3.2.2.-" evidence="5"/>
<dbReference type="AlphaFoldDB" id="A0A1M6J0B4"/>
<dbReference type="EMBL" id="FQZL01000019">
    <property type="protein sequence ID" value="SHJ40155.1"/>
    <property type="molecule type" value="Genomic_DNA"/>
</dbReference>
<evidence type="ECO:0000256" key="5">
    <source>
        <dbReference type="HAMAP-Rule" id="MF_00527"/>
    </source>
</evidence>
<evidence type="ECO:0000256" key="4">
    <source>
        <dbReference type="ARBA" id="ARBA00023204"/>
    </source>
</evidence>
<keyword evidence="7" id="KW-1185">Reference proteome</keyword>
<dbReference type="GO" id="GO:0006284">
    <property type="term" value="P:base-excision repair"/>
    <property type="evidence" value="ECO:0007669"/>
    <property type="project" value="InterPro"/>
</dbReference>
<dbReference type="Gene3D" id="3.10.300.10">
    <property type="entry name" value="Methylpurine-DNA glycosylase (MPG)"/>
    <property type="match status" value="1"/>
</dbReference>
<name>A0A1M6J0B4_9FIRM</name>
<proteinExistence type="inferred from homology"/>
<dbReference type="CDD" id="cd00540">
    <property type="entry name" value="AAG"/>
    <property type="match status" value="1"/>
</dbReference>
<dbReference type="SUPFAM" id="SSF50486">
    <property type="entry name" value="FMT C-terminal domain-like"/>
    <property type="match status" value="1"/>
</dbReference>
<reference evidence="6 7" key="1">
    <citation type="submission" date="2016-11" db="EMBL/GenBank/DDBJ databases">
        <authorList>
            <person name="Jaros S."/>
            <person name="Januszkiewicz K."/>
            <person name="Wedrychowicz H."/>
        </authorList>
    </citation>
    <scope>NUCLEOTIDE SEQUENCE [LARGE SCALE GENOMIC DNA]</scope>
    <source>
        <strain evidence="6 7">DSM 17477</strain>
    </source>
</reference>
<dbReference type="InterPro" id="IPR003180">
    <property type="entry name" value="MPG"/>
</dbReference>
<evidence type="ECO:0000256" key="3">
    <source>
        <dbReference type="ARBA" id="ARBA00022801"/>
    </source>
</evidence>
<evidence type="ECO:0000256" key="2">
    <source>
        <dbReference type="ARBA" id="ARBA00022763"/>
    </source>
</evidence>
<sequence>MTNQSEQMILPKEEEMDTILSNLAAERASELDAEYVTHEEFWKDMGLVNKLDREFYNRPTLDVARDLVGKVLVHKGLSLRITETEAYIGDIDKACHCYKGRITERTRVMFGPPGFSYIYLIYGMYNCFNIVTERKGCGCAVLIRGGIPLDGRDEMSMYRFKKPYVELSGYQKRNFANGPGKLCMALNLTRDQNSIDLLGDELYLYDDGYTEFDIEIGKRINIDYAEEAKDFMWRFRMNPA</sequence>
<dbReference type="FunFam" id="3.10.300.10:FF:000001">
    <property type="entry name" value="Putative 3-methyladenine DNA glycosylase"/>
    <property type="match status" value="1"/>
</dbReference>
<evidence type="ECO:0000313" key="6">
    <source>
        <dbReference type="EMBL" id="SHJ40155.1"/>
    </source>
</evidence>
<keyword evidence="3 5" id="KW-0378">Hydrolase</keyword>
<dbReference type="HAMAP" id="MF_00527">
    <property type="entry name" value="3MGH"/>
    <property type="match status" value="1"/>
</dbReference>
<dbReference type="Proteomes" id="UP000184052">
    <property type="component" value="Unassembled WGS sequence"/>
</dbReference>
<comment type="similarity">
    <text evidence="1 5">Belongs to the DNA glycosylase MPG family.</text>
</comment>
<dbReference type="STRING" id="1121476.SAMN02745751_02478"/>
<dbReference type="InterPro" id="IPR036995">
    <property type="entry name" value="MPG_sf"/>
</dbReference>
<dbReference type="NCBIfam" id="TIGR00567">
    <property type="entry name" value="3mg"/>
    <property type="match status" value="1"/>
</dbReference>